<sequence>MANADLTHVDSSIIRLALPSLGALLAEPLLVAADTTMIGWLGVTPLAGLSLASTILTTLVGLCIFLTYATTAATARAVGAGNDKEGFRFGLDGMWLAFGLGALLGLALFFGGATIIGWFGPSPAVASQAVSYLHASAWGLPGMLVVLAGTGTLRGFADARTPFIAATAGAVANIPLNAFLIYGLDLGIVGAGLGTAIAQTCMGIALAWIVARRAHAAHAALFPSGAGVLRSLSEAVPLIIRTVSLRTAILLLIAATSGLGAVALATNQIVMTLWNFMSYGLDSLATAAQILVGQALGSGDHARVRRILDRCVLWGLWVGAGLGALLVALSFVVPWVMSSDDDVRILSRTVLWIAALALPVASLAFMLDGVLIGAGDTRRLAWYMVATLCAFAPIAGVVLWFPEVFGDIWGMVILWIGYGGVTMAVRAGTQYVRTRGDAWMYLES</sequence>
<dbReference type="HOGENOM" id="CLU_012893_16_3_11"/>
<gene>
    <name evidence="7" type="ordered locus">Arch_1795</name>
</gene>
<dbReference type="KEGG" id="ahe:Arch_1795"/>
<keyword evidence="4 6" id="KW-1133">Transmembrane helix</keyword>
<keyword evidence="3 6" id="KW-0812">Transmembrane</keyword>
<evidence type="ECO:0000313" key="8">
    <source>
        <dbReference type="Proteomes" id="UP000000376"/>
    </source>
</evidence>
<dbReference type="OrthoDB" id="5242355at2"/>
<evidence type="ECO:0000256" key="4">
    <source>
        <dbReference type="ARBA" id="ARBA00022989"/>
    </source>
</evidence>
<dbReference type="Pfam" id="PF01554">
    <property type="entry name" value="MatE"/>
    <property type="match status" value="2"/>
</dbReference>
<dbReference type="GO" id="GO:0015297">
    <property type="term" value="F:antiporter activity"/>
    <property type="evidence" value="ECO:0007669"/>
    <property type="project" value="InterPro"/>
</dbReference>
<organism evidence="7 8">
    <name type="scientific">Arcanobacterium haemolyticum (strain ATCC 9345 / DSM 20595 / CCM 5947 / CCUG 17215 / LMG 16163 / NBRC 15585 / NCTC 8452 / 11018)</name>
    <dbReference type="NCBI Taxonomy" id="644284"/>
    <lineage>
        <taxon>Bacteria</taxon>
        <taxon>Bacillati</taxon>
        <taxon>Actinomycetota</taxon>
        <taxon>Actinomycetes</taxon>
        <taxon>Actinomycetales</taxon>
        <taxon>Actinomycetaceae</taxon>
        <taxon>Arcanobacterium</taxon>
    </lineage>
</organism>
<reference evidence="7 8" key="1">
    <citation type="journal article" date="2010" name="Stand. Genomic Sci.">
        <title>Complete genome sequence of Arcanobacterium haemolyticum type strain (11018).</title>
        <authorList>
            <person name="Yasawong M."/>
            <person name="Teshima H."/>
            <person name="Lapidus A."/>
            <person name="Nolan M."/>
            <person name="Lucas S."/>
            <person name="Glavina Del Rio T."/>
            <person name="Tice H."/>
            <person name="Cheng J."/>
            <person name="Bruce D."/>
            <person name="Detter C."/>
            <person name="Tapia R."/>
            <person name="Han C."/>
            <person name="Goodwin L."/>
            <person name="Pitluck S."/>
            <person name="Liolios K."/>
            <person name="Ivanova N."/>
            <person name="Mavromatis K."/>
            <person name="Mikhailova N."/>
            <person name="Pati A."/>
            <person name="Chen A."/>
            <person name="Palaniappan K."/>
            <person name="Land M."/>
            <person name="Hauser L."/>
            <person name="Chang Y."/>
            <person name="Jeffries C."/>
            <person name="Rohde M."/>
            <person name="Sikorski J."/>
            <person name="Pukall R."/>
            <person name="Goker M."/>
            <person name="Woyke T."/>
            <person name="Bristow J."/>
            <person name="Eisen J."/>
            <person name="Markowitz V."/>
            <person name="Hugenholtz P."/>
            <person name="Kyrpides N."/>
            <person name="Klenk H."/>
        </authorList>
    </citation>
    <scope>NUCLEOTIDE SEQUENCE [LARGE SCALE GENOMIC DNA]</scope>
    <source>
        <strain evidence="8">ATCC 9345 / DSM 20595 / CCUG 17215 / LMG 16163 / NBRC 15585 / NCTC 8452 / 11018</strain>
    </source>
</reference>
<keyword evidence="8" id="KW-1185">Reference proteome</keyword>
<name>D7BLE4_ARCHD</name>
<feature type="transmembrane region" description="Helical" evidence="6">
    <location>
        <begin position="163"/>
        <end position="182"/>
    </location>
</feature>
<comment type="similarity">
    <text evidence="2">Belongs to the multi antimicrobial extrusion (MATE) (TC 2.A.66.1) family.</text>
</comment>
<feature type="transmembrane region" description="Helical" evidence="6">
    <location>
        <begin position="276"/>
        <end position="299"/>
    </location>
</feature>
<protein>
    <submittedName>
        <fullName evidence="7">MATE efflux family protein</fullName>
    </submittedName>
</protein>
<dbReference type="STRING" id="644284.Arch_1795"/>
<keyword evidence="5 6" id="KW-0472">Membrane</keyword>
<feature type="transmembrane region" description="Helical" evidence="6">
    <location>
        <begin position="349"/>
        <end position="373"/>
    </location>
</feature>
<evidence type="ECO:0000256" key="1">
    <source>
        <dbReference type="ARBA" id="ARBA00004141"/>
    </source>
</evidence>
<feature type="transmembrane region" description="Helical" evidence="6">
    <location>
        <begin position="49"/>
        <end position="73"/>
    </location>
</feature>
<dbReference type="InterPro" id="IPR002528">
    <property type="entry name" value="MATE_fam"/>
</dbReference>
<dbReference type="InterPro" id="IPR044644">
    <property type="entry name" value="DinF-like"/>
</dbReference>
<dbReference type="NCBIfam" id="TIGR00797">
    <property type="entry name" value="matE"/>
    <property type="match status" value="1"/>
</dbReference>
<dbReference type="PANTHER" id="PTHR42893">
    <property type="entry name" value="PROTEIN DETOXIFICATION 44, CHLOROPLASTIC-RELATED"/>
    <property type="match status" value="1"/>
</dbReference>
<feature type="transmembrane region" description="Helical" evidence="6">
    <location>
        <begin position="94"/>
        <end position="119"/>
    </location>
</feature>
<evidence type="ECO:0000256" key="3">
    <source>
        <dbReference type="ARBA" id="ARBA00022692"/>
    </source>
</evidence>
<dbReference type="PANTHER" id="PTHR42893:SF46">
    <property type="entry name" value="PROTEIN DETOXIFICATION 44, CHLOROPLASTIC"/>
    <property type="match status" value="1"/>
</dbReference>
<feature type="transmembrane region" description="Helical" evidence="6">
    <location>
        <begin position="248"/>
        <end position="270"/>
    </location>
</feature>
<feature type="transmembrane region" description="Helical" evidence="6">
    <location>
        <begin position="311"/>
        <end position="337"/>
    </location>
</feature>
<accession>D7BLE4</accession>
<evidence type="ECO:0000313" key="7">
    <source>
        <dbReference type="EMBL" id="ADH93474.1"/>
    </source>
</evidence>
<dbReference type="RefSeq" id="WP_013170958.1">
    <property type="nucleotide sequence ID" value="NC_014218.1"/>
</dbReference>
<dbReference type="Proteomes" id="UP000000376">
    <property type="component" value="Chromosome"/>
</dbReference>
<dbReference type="GO" id="GO:0005886">
    <property type="term" value="C:plasma membrane"/>
    <property type="evidence" value="ECO:0007669"/>
    <property type="project" value="TreeGrafter"/>
</dbReference>
<proteinExistence type="inferred from homology"/>
<evidence type="ECO:0000256" key="6">
    <source>
        <dbReference type="SAM" id="Phobius"/>
    </source>
</evidence>
<evidence type="ECO:0000256" key="2">
    <source>
        <dbReference type="ARBA" id="ARBA00010199"/>
    </source>
</evidence>
<dbReference type="eggNOG" id="COG0534">
    <property type="taxonomic scope" value="Bacteria"/>
</dbReference>
<dbReference type="EMBL" id="CP002045">
    <property type="protein sequence ID" value="ADH93474.1"/>
    <property type="molecule type" value="Genomic_DNA"/>
</dbReference>
<dbReference type="AlphaFoldDB" id="D7BLE4"/>
<feature type="transmembrane region" description="Helical" evidence="6">
    <location>
        <begin position="380"/>
        <end position="402"/>
    </location>
</feature>
<evidence type="ECO:0000256" key="5">
    <source>
        <dbReference type="ARBA" id="ARBA00023136"/>
    </source>
</evidence>
<feature type="transmembrane region" description="Helical" evidence="6">
    <location>
        <begin position="408"/>
        <end position="425"/>
    </location>
</feature>
<feature type="transmembrane region" description="Helical" evidence="6">
    <location>
        <begin position="188"/>
        <end position="211"/>
    </location>
</feature>
<dbReference type="GO" id="GO:0042910">
    <property type="term" value="F:xenobiotic transmembrane transporter activity"/>
    <property type="evidence" value="ECO:0007669"/>
    <property type="project" value="InterPro"/>
</dbReference>
<feature type="transmembrane region" description="Helical" evidence="6">
    <location>
        <begin position="131"/>
        <end position="151"/>
    </location>
</feature>
<comment type="subcellular location">
    <subcellularLocation>
        <location evidence="1">Membrane</location>
        <topology evidence="1">Multi-pass membrane protein</topology>
    </subcellularLocation>
</comment>